<name>A0A4R0JLQ6_9ACTN</name>
<dbReference type="Gene3D" id="1.10.10.10">
    <property type="entry name" value="Winged helix-like DNA-binding domain superfamily/Winged helix DNA-binding domain"/>
    <property type="match status" value="1"/>
</dbReference>
<keyword evidence="1" id="KW-0805">Transcription regulation</keyword>
<dbReference type="SMART" id="SM01012">
    <property type="entry name" value="ANTAR"/>
    <property type="match status" value="1"/>
</dbReference>
<evidence type="ECO:0000313" key="5">
    <source>
        <dbReference type="Proteomes" id="UP000293342"/>
    </source>
</evidence>
<comment type="caution">
    <text evidence="4">The sequence shown here is derived from an EMBL/GenBank/DDBJ whole genome shotgun (WGS) entry which is preliminary data.</text>
</comment>
<organism evidence="4 5">
    <name type="scientific">Kribbella capetownensis</name>
    <dbReference type="NCBI Taxonomy" id="1572659"/>
    <lineage>
        <taxon>Bacteria</taxon>
        <taxon>Bacillati</taxon>
        <taxon>Actinomycetota</taxon>
        <taxon>Actinomycetes</taxon>
        <taxon>Propionibacteriales</taxon>
        <taxon>Kribbellaceae</taxon>
        <taxon>Kribbella</taxon>
    </lineage>
</organism>
<dbReference type="OrthoDB" id="7466251at2"/>
<evidence type="ECO:0000259" key="3">
    <source>
        <dbReference type="PROSITE" id="PS50921"/>
    </source>
</evidence>
<proteinExistence type="predicted"/>
<evidence type="ECO:0000256" key="1">
    <source>
        <dbReference type="ARBA" id="ARBA00023015"/>
    </source>
</evidence>
<dbReference type="Pfam" id="PF03861">
    <property type="entry name" value="ANTAR"/>
    <property type="match status" value="1"/>
</dbReference>
<dbReference type="SUPFAM" id="SSF55781">
    <property type="entry name" value="GAF domain-like"/>
    <property type="match status" value="1"/>
</dbReference>
<reference evidence="4 5" key="1">
    <citation type="submission" date="2019-02" db="EMBL/GenBank/DDBJ databases">
        <title>Kribbella capetownensis sp. nov. and Kribbella speibonae sp. nov., isolated from soil.</title>
        <authorList>
            <person name="Curtis S.M."/>
            <person name="Norton I."/>
            <person name="Everest G.J."/>
            <person name="Meyers P.R."/>
        </authorList>
    </citation>
    <scope>NUCLEOTIDE SEQUENCE [LARGE SCALE GENOMIC DNA]</scope>
    <source>
        <strain evidence="4 5">YM53</strain>
    </source>
</reference>
<dbReference type="GO" id="GO:0003723">
    <property type="term" value="F:RNA binding"/>
    <property type="evidence" value="ECO:0007669"/>
    <property type="project" value="InterPro"/>
</dbReference>
<dbReference type="PROSITE" id="PS50921">
    <property type="entry name" value="ANTAR"/>
    <property type="match status" value="1"/>
</dbReference>
<keyword evidence="5" id="KW-1185">Reference proteome</keyword>
<dbReference type="InterPro" id="IPR029016">
    <property type="entry name" value="GAF-like_dom_sf"/>
</dbReference>
<keyword evidence="2" id="KW-0804">Transcription</keyword>
<dbReference type="Gene3D" id="3.30.450.40">
    <property type="match status" value="1"/>
</dbReference>
<dbReference type="InterPro" id="IPR011006">
    <property type="entry name" value="CheY-like_superfamily"/>
</dbReference>
<feature type="domain" description="ANTAR" evidence="3">
    <location>
        <begin position="278"/>
        <end position="339"/>
    </location>
</feature>
<dbReference type="SUPFAM" id="SSF52172">
    <property type="entry name" value="CheY-like"/>
    <property type="match status" value="1"/>
</dbReference>
<dbReference type="AlphaFoldDB" id="A0A4R0JLQ6"/>
<dbReference type="Proteomes" id="UP000293342">
    <property type="component" value="Unassembled WGS sequence"/>
</dbReference>
<evidence type="ECO:0000256" key="2">
    <source>
        <dbReference type="ARBA" id="ARBA00023163"/>
    </source>
</evidence>
<sequence length="344" mass="37787">MRRSMRPAASQPPRRLGGPRCCLFQHRGPQTTPTLERRCRLELVVPQNRRRMPSVPQVRCPPGAVVRVRALRMSAMAGEAARMLARQHGKMRGASGGMLLVKLICRLSARIRTRMRGTGHAVNNDRLLDLAQRMARTLTPGDLDHTLSRITVAAVETLPDTDYASITILHGDGQLETIAPTDDLLWGIDAAQYELREGPCYHAAADTVHIAAPDLARDQRFPRYAASAVAAGIGAQAGIRLFDAPKSRGALNLYAHEPGAFSDLGAIGQLFRHQAAMAIDYAREIHNLQEAVRTRGTIGTAVGIVMERYKLRDDRAFAFLTRLSQDGNVKLRLVAERLIASTRG</sequence>
<dbReference type="InterPro" id="IPR036388">
    <property type="entry name" value="WH-like_DNA-bd_sf"/>
</dbReference>
<dbReference type="InterPro" id="IPR005561">
    <property type="entry name" value="ANTAR"/>
</dbReference>
<dbReference type="EMBL" id="SJKD01000007">
    <property type="protein sequence ID" value="TCC45768.1"/>
    <property type="molecule type" value="Genomic_DNA"/>
</dbReference>
<accession>A0A4R0JLQ6</accession>
<evidence type="ECO:0000313" key="4">
    <source>
        <dbReference type="EMBL" id="TCC45768.1"/>
    </source>
</evidence>
<protein>
    <submittedName>
        <fullName evidence="4">ANTAR domain-containing protein</fullName>
    </submittedName>
</protein>
<gene>
    <name evidence="4" type="ORF">E0H75_29040</name>
</gene>